<dbReference type="VEuPathDB" id="FungiDB:SDRG_10969"/>
<organism evidence="8 9">
    <name type="scientific">Saprolegnia diclina (strain VS20)</name>
    <dbReference type="NCBI Taxonomy" id="1156394"/>
    <lineage>
        <taxon>Eukaryota</taxon>
        <taxon>Sar</taxon>
        <taxon>Stramenopiles</taxon>
        <taxon>Oomycota</taxon>
        <taxon>Saprolegniomycetes</taxon>
        <taxon>Saprolegniales</taxon>
        <taxon>Saprolegniaceae</taxon>
        <taxon>Saprolegnia</taxon>
    </lineage>
</organism>
<dbReference type="OrthoDB" id="10060824at2759"/>
<dbReference type="GeneID" id="19951696"/>
<dbReference type="InterPro" id="IPR056343">
    <property type="entry name" value="CFAP47_dom"/>
</dbReference>
<evidence type="ECO:0000256" key="2">
    <source>
        <dbReference type="ARBA" id="ARBA00004496"/>
    </source>
</evidence>
<dbReference type="GO" id="GO:0005737">
    <property type="term" value="C:cytoplasm"/>
    <property type="evidence" value="ECO:0007669"/>
    <property type="project" value="UniProtKB-SubCell"/>
</dbReference>
<evidence type="ECO:0000256" key="5">
    <source>
        <dbReference type="ARBA" id="ARBA00023273"/>
    </source>
</evidence>
<name>T0RN29_SAPDV</name>
<dbReference type="PANTHER" id="PTHR45912">
    <property type="entry name" value="CILIA- AND FLAGELLA-ASSOCIATED PROTEIN 47"/>
    <property type="match status" value="1"/>
</dbReference>
<feature type="domain" description="Calponin-homology (CH)" evidence="7">
    <location>
        <begin position="1615"/>
        <end position="1730"/>
    </location>
</feature>
<keyword evidence="9" id="KW-1185">Reference proteome</keyword>
<dbReference type="PROSITE" id="PS50021">
    <property type="entry name" value="CH"/>
    <property type="match status" value="1"/>
</dbReference>
<feature type="region of interest" description="Disordered" evidence="6">
    <location>
        <begin position="2049"/>
        <end position="2079"/>
    </location>
</feature>
<dbReference type="RefSeq" id="XP_008615208.1">
    <property type="nucleotide sequence ID" value="XM_008616986.1"/>
</dbReference>
<evidence type="ECO:0000256" key="1">
    <source>
        <dbReference type="ARBA" id="ARBA00004138"/>
    </source>
</evidence>
<dbReference type="Gene3D" id="2.60.40.10">
    <property type="entry name" value="Immunoglobulins"/>
    <property type="match status" value="7"/>
</dbReference>
<dbReference type="STRING" id="1156394.T0RN29"/>
<dbReference type="InterPro" id="IPR058952">
    <property type="entry name" value="Ig_CFAP47"/>
</dbReference>
<feature type="compositionally biased region" description="Basic residues" evidence="6">
    <location>
        <begin position="2896"/>
        <end position="2907"/>
    </location>
</feature>
<dbReference type="GO" id="GO:0060271">
    <property type="term" value="P:cilium assembly"/>
    <property type="evidence" value="ECO:0007669"/>
    <property type="project" value="TreeGrafter"/>
</dbReference>
<dbReference type="InterPro" id="IPR036872">
    <property type="entry name" value="CH_dom_sf"/>
</dbReference>
<dbReference type="OMA" id="PMTNEAK"/>
<dbReference type="PANTHER" id="PTHR45912:SF3">
    <property type="entry name" value="CILIA- AND FLAGELLA-ASSOCIATED PROTEIN 47"/>
    <property type="match status" value="1"/>
</dbReference>
<proteinExistence type="predicted"/>
<feature type="compositionally biased region" description="Low complexity" evidence="6">
    <location>
        <begin position="2884"/>
        <end position="2894"/>
    </location>
</feature>
<evidence type="ECO:0000313" key="8">
    <source>
        <dbReference type="EMBL" id="EQC31367.1"/>
    </source>
</evidence>
<dbReference type="GO" id="GO:0005929">
    <property type="term" value="C:cilium"/>
    <property type="evidence" value="ECO:0007669"/>
    <property type="project" value="UniProtKB-SubCell"/>
</dbReference>
<dbReference type="eggNOG" id="ENOG502QQ4Q">
    <property type="taxonomic scope" value="Eukaryota"/>
</dbReference>
<dbReference type="Gene3D" id="1.10.418.10">
    <property type="entry name" value="Calponin-like domain"/>
    <property type="match status" value="1"/>
</dbReference>
<evidence type="ECO:0000259" key="7">
    <source>
        <dbReference type="PROSITE" id="PS50021"/>
    </source>
</evidence>
<keyword evidence="4" id="KW-0969">Cilium</keyword>
<accession>T0RN29</accession>
<dbReference type="Pfam" id="PF22544">
    <property type="entry name" value="HYDIN_VesB_CFA65-like_Ig"/>
    <property type="match status" value="3"/>
</dbReference>
<evidence type="ECO:0000313" key="9">
    <source>
        <dbReference type="Proteomes" id="UP000030762"/>
    </source>
</evidence>
<dbReference type="InterPro" id="IPR001715">
    <property type="entry name" value="CH_dom"/>
</dbReference>
<feature type="compositionally biased region" description="Low complexity" evidence="6">
    <location>
        <begin position="2055"/>
        <end position="2069"/>
    </location>
</feature>
<dbReference type="EMBL" id="JH767169">
    <property type="protein sequence ID" value="EQC31367.1"/>
    <property type="molecule type" value="Genomic_DNA"/>
</dbReference>
<evidence type="ECO:0000256" key="3">
    <source>
        <dbReference type="ARBA" id="ARBA00022490"/>
    </source>
</evidence>
<gene>
    <name evidence="8" type="ORF">SDRG_10969</name>
</gene>
<dbReference type="InParanoid" id="T0RN29"/>
<dbReference type="Proteomes" id="UP000030762">
    <property type="component" value="Unassembled WGS sequence"/>
</dbReference>
<dbReference type="Pfam" id="PF24291">
    <property type="entry name" value="Ig_CFAP65"/>
    <property type="match status" value="1"/>
</dbReference>
<feature type="compositionally biased region" description="Polar residues" evidence="6">
    <location>
        <begin position="2573"/>
        <end position="2588"/>
    </location>
</feature>
<dbReference type="Pfam" id="PF24529">
    <property type="entry name" value="CFAP47"/>
    <property type="match status" value="1"/>
</dbReference>
<feature type="region of interest" description="Disordered" evidence="6">
    <location>
        <begin position="2884"/>
        <end position="2907"/>
    </location>
</feature>
<keyword evidence="5" id="KW-0966">Cell projection</keyword>
<dbReference type="InterPro" id="IPR053879">
    <property type="entry name" value="HYDIN_VesB_CFA65-like_Ig"/>
</dbReference>
<dbReference type="Pfam" id="PF26579">
    <property type="entry name" value="Ig_CFAP47"/>
    <property type="match status" value="1"/>
</dbReference>
<keyword evidence="3" id="KW-0963">Cytoplasm</keyword>
<evidence type="ECO:0000256" key="4">
    <source>
        <dbReference type="ARBA" id="ARBA00023069"/>
    </source>
</evidence>
<dbReference type="InterPro" id="IPR056305">
    <property type="entry name" value="Ig_CFAP65_10th"/>
</dbReference>
<feature type="region of interest" description="Disordered" evidence="6">
    <location>
        <begin position="2559"/>
        <end position="2596"/>
    </location>
</feature>
<sequence length="2907" mass="317968">MLALSASRAAMVTVAPTSIEFTNVEAMTCYLVALSVQNTSRYSVRFRLTRPASRHFRVLLDQQDLALVANPTRTLSPGLAIKFDVSFLLEALPESCDDDLHDKLLILVENSAPIEIPLVARRPSPALRFDSLIDLGMVVLSQRTAKYVNIANVGAREAHFSIETEAGLPLTITPKAGVIPAQCEAKLKVDFQARDLGSFRTIAMIRITEGRKQALLDISATVVEHTMELVFPSSDGLVHEPVKMLPFGMLYTGETRQIDTVLRNNGPQPVGFQTGISLTGRPFRAGDEIPEDDGGDYEEKKKELTAMPAEGYIPPYGHVLLSFVYKPSMLLSQRLRRPSLAAENNPLEAQGRPLRAFASVECAELNQNITIEISGTAVTPHVSISPECFDFGECAAGARVDMLLSVKNQATLPVVFAIAKLAHFSVQPSRGRLDVLQSQSLIVSFVPSQLGRFRNALDLSIQNGSIHIPIPVSGAATSMGPKTKTLVGGPDALPQDFRPKFNFMTHDDVKLQKTQPTKSFQRVPPYEVAAKEGTAAVDEFEFQGTNNTHLTYCVNELADRAHHRDAYNQLLTQFRHDRFAKSVPAPSNQNAADLDMAPQGGLKGPDLPLPKATEPLWMQSEQNSRRGVAAANPAFDENKLIKRKFKAAPVTQAEVKDCATTLTSEQLKLIVAGPKTIHFGLVCVHSVSKKSFSVTNDLPHNILVALHFNNDHEELHQTSPMSQVVPAGAVAGFDLTFFSRAEQVFQKYVQYSVNGQHSFKLLIVAEVVPICVELSTPVLEFAFDASDLSPTVSSTVQVKNPGNSEAHYRWVPEAADQCAFEVTPVAGAIAAGGTASVRVTFAPRFGVPNQATLCVLVDGGKTNQIHCVGHLPEPKCVIKDKKIDFGATTAGIPKEKRLLLLNQNAVAPTVYYAEVEPATNGVSIKPAEACLLPSDTTELLLGLDVRRPLVLENVNLVVRIRGGRTIRIPISADVVVPKVEFESPLESFAFGGLTLGVHATRALQLANRSLVPAHLELLFEKTPEFNVVMPQSLNPSIDDVHGVFGPLDPLSDATPTRNWRLVLPPEASVALELTFLPDVIASHAFPFPMQFEGLLVRSDPFDRVVTATGLKPRLLFSSTTLDFEKRVVATDNARKIPYSVSLVLTNDDPNTIKWHMDLTTLMRSSPSVFHIAPSSGELAAGDKCTVRASFLPVEAEAYTADIPVLLDDLPYLTLTMVGQGIHPHLSFSVPRIDLPPVPLGVASSASFFVTSTGYDNLDLSYRLPIDLNRVPITVTFPDGKAIGIANPRIQVDVSFCSLKSIAFNAKLEFFDAEGNEFDLALSGSTDNCVLTNAAFIDAHRAEYVFYTDMEARHPIYFLEKTQLKLLAKRTAAAAAPLKEPVSPMKRQVTPAVSKKRAVKGVSAAPVGDTAPAPGGYVDVSGKLYHAPSLHELRPEEITLLVKWLNMNILKTPIVSFPHDIVSAAGRPVYEMLDVVCGKSVPGRLKSVSGLKKEQLQQLMGQYTELLRFLKSYGALLNDLRPEQLLDQDMYIRWMEDDGSTHSAHSSINRRATLEKDYARVSVHVWLKIVYQVIKCFVLFRISMKSFQNLPGIEAATALKPLAVMTRDCTKSNVYSESEMVLIQWLLHHAKRAATVSEPRLIVDLETDLRDCVVLSYVLISHVPSLAAEAGPLYGFHRNPTTPEHVLENASSLRNALSLLGLDYGLAPDLLCSLSLPSTVLLVLHLYQNVPQFIPKTTIEFKGILGQTITKSIELKNPSKKTIVYDVFLEGQVREFSISAHTLTLEPEKSATFVVDLKPKFTRTVTARLTFRSVRDGPSCAATMVFLLESNIYSRKPVRVYQFDTTLYDRKLEEIVIENQFPVNGVYKLSVLQQAPARHDASATTILSKMSSDDGCMDAQLPFFLPEVTTDTIAIRKDASTSIKVEFIPLQPGTYKCQLLFLDENVGEFMYEVQCTAHLPPVLETLEFTCENKPHLLKELTVPAKNPLLTKAVACIIDRFQGILKAKLRESLKKCEDAHHTNFHIEVNSPYYVLSSTDIVLKPASNSALENEKRASSNTAANAAATPAQAKLSTPRNSAGTLPHPSLNSVAFDFQPRGAGLYACKLLLRSTANCGSDIRVYEILAKVNDAGVKTTLEFSAPARQTITQEIPIINPTDEAWTLRATLSGTQGVFSGASTLVVPAGKTANFALIFKPQWLVTENGSLVLTNPKTEQSFEFMLGGVGEEPLAVQHVVLSCVARQSVAHEFDVQTYRYDPPGPTSFSVESDLPYVGGAPTIVLDGPNSTAQYKLLFSPLLGGSYFGSITFTNTRTGEYSWYTIEASVAAPEPEATLEMHAAVRSAVGMEISLQNPLSHAVTFTIRLVGAGLYGPSEFRLDAEETGIYQLLYCPLVAGSTVGSIGFTNEDVGEFSYVLALHATPAPPTQLEDMSCAVGDVCSQPISIVNPMDSTFSLDVQLSNTRNYRIRDMDIVVKPFSTYTAILDYTPSSLSEFECADITFRNPDVGAWEYMVQGKGKPPSLMKTTLVHATVGEAASSLFAFRNPFPDALTVEVTMVQLDPTIDDGNPPLVTKSDKVPSTSNSVAGTTANPSRQRHRPPAPVRPPVFDILLKKPHVLLEGFGTLQVPISFLPKYVSEAGAHIIIKGDTELEWVYPIRGIAAAPVHPKAYSFVCRARESVEKTLSLELLALEKVSPDERFTVEWDIPEPHARVVERTLKVTPVVDRIANVTDPLVYLVRFDPLKPIRLAVGLIVKKRSGGMWRFDVHLDASDPVVDDMLTIESALNQTSSVAFKLTNQFREPAPFQAEFTAGSSQAFTVYPVEGILAPYGTEGTSFSIAFTPTGYGKMCSGQLVILTDEMQWTFNVKGTHPEYKAPTGEAKIFVPAKSTLSSAKKTSPPNARRKLFKSSRKS</sequence>
<reference evidence="8 9" key="1">
    <citation type="submission" date="2012-04" db="EMBL/GenBank/DDBJ databases">
        <title>The Genome Sequence of Saprolegnia declina VS20.</title>
        <authorList>
            <consortium name="The Broad Institute Genome Sequencing Platform"/>
            <person name="Russ C."/>
            <person name="Nusbaum C."/>
            <person name="Tyler B."/>
            <person name="van West P."/>
            <person name="Dieguez-Uribeondo J."/>
            <person name="de Bruijn I."/>
            <person name="Tripathy S."/>
            <person name="Jiang R."/>
            <person name="Young S.K."/>
            <person name="Zeng Q."/>
            <person name="Gargeya S."/>
            <person name="Fitzgerald M."/>
            <person name="Haas B."/>
            <person name="Abouelleil A."/>
            <person name="Alvarado L."/>
            <person name="Arachchi H.M."/>
            <person name="Berlin A."/>
            <person name="Chapman S.B."/>
            <person name="Goldberg J."/>
            <person name="Griggs A."/>
            <person name="Gujja S."/>
            <person name="Hansen M."/>
            <person name="Howarth C."/>
            <person name="Imamovic A."/>
            <person name="Larimer J."/>
            <person name="McCowen C."/>
            <person name="Montmayeur A."/>
            <person name="Murphy C."/>
            <person name="Neiman D."/>
            <person name="Pearson M."/>
            <person name="Priest M."/>
            <person name="Roberts A."/>
            <person name="Saif S."/>
            <person name="Shea T."/>
            <person name="Sisk P."/>
            <person name="Sykes S."/>
            <person name="Wortman J."/>
            <person name="Nusbaum C."/>
            <person name="Birren B."/>
        </authorList>
    </citation>
    <scope>NUCLEOTIDE SEQUENCE [LARGE SCALE GENOMIC DNA]</scope>
    <source>
        <strain evidence="8 9">VS20</strain>
    </source>
</reference>
<dbReference type="Pfam" id="PF14874">
    <property type="entry name" value="PapD-like"/>
    <property type="match status" value="1"/>
</dbReference>
<comment type="subcellular location">
    <subcellularLocation>
        <location evidence="1">Cell projection</location>
        <location evidence="1">Cilium</location>
    </subcellularLocation>
    <subcellularLocation>
        <location evidence="2">Cytoplasm</location>
    </subcellularLocation>
</comment>
<feature type="compositionally biased region" description="Polar residues" evidence="6">
    <location>
        <begin position="2070"/>
        <end position="2079"/>
    </location>
</feature>
<evidence type="ECO:0000256" key="6">
    <source>
        <dbReference type="SAM" id="MobiDB-lite"/>
    </source>
</evidence>
<protein>
    <recommendedName>
        <fullName evidence="7">Calponin-homology (CH) domain-containing protein</fullName>
    </recommendedName>
</protein>
<dbReference type="InterPro" id="IPR013783">
    <property type="entry name" value="Ig-like_fold"/>
</dbReference>